<sequence>MGDSSQQLLDFLQNVALFACPLIAYVFLFKSRQKFRSCQGQYSIADWNFFLKKWWVRWKLRQPQLCHRPTTVGPVVELMATQADEDREKLRTLAKEKEVDSMAISGTDHKGNSIHLKITRKQHNITEVWLHVQLEDGSVYQLPGHPDTTIQSNNKSSWSGGGLKFHICEPLRRWRITFNGLLRHGVKHKGNIQDKENDVIVHVQFRFIWTACSDVIDIQRDWSTELMCNALAREPWRNGKWMKMRKQIGEGYDQWGTLQGTWTLGSDSNNVKELYLRGIRQRRYGTDEVVKKKE</sequence>
<dbReference type="EMBL" id="KK853332">
    <property type="protein sequence ID" value="KDR08397.1"/>
    <property type="molecule type" value="Genomic_DNA"/>
</dbReference>
<evidence type="ECO:0000313" key="2">
    <source>
        <dbReference type="EMBL" id="KDR08397.1"/>
    </source>
</evidence>
<dbReference type="InParanoid" id="A0A067QSL1"/>
<evidence type="ECO:0000313" key="3">
    <source>
        <dbReference type="Proteomes" id="UP000027135"/>
    </source>
</evidence>
<feature type="transmembrane region" description="Helical" evidence="1">
    <location>
        <begin position="12"/>
        <end position="29"/>
    </location>
</feature>
<dbReference type="eggNOG" id="ENOG502QS3J">
    <property type="taxonomic scope" value="Eukaryota"/>
</dbReference>
<keyword evidence="1" id="KW-0812">Transmembrane</keyword>
<gene>
    <name evidence="2" type="ORF">L798_00812</name>
</gene>
<dbReference type="OMA" id="HICEPLR"/>
<organism evidence="2 3">
    <name type="scientific">Zootermopsis nevadensis</name>
    <name type="common">Dampwood termite</name>
    <dbReference type="NCBI Taxonomy" id="136037"/>
    <lineage>
        <taxon>Eukaryota</taxon>
        <taxon>Metazoa</taxon>
        <taxon>Ecdysozoa</taxon>
        <taxon>Arthropoda</taxon>
        <taxon>Hexapoda</taxon>
        <taxon>Insecta</taxon>
        <taxon>Pterygota</taxon>
        <taxon>Neoptera</taxon>
        <taxon>Polyneoptera</taxon>
        <taxon>Dictyoptera</taxon>
        <taxon>Blattodea</taxon>
        <taxon>Blattoidea</taxon>
        <taxon>Termitoidae</taxon>
        <taxon>Termopsidae</taxon>
        <taxon>Zootermopsis</taxon>
    </lineage>
</organism>
<dbReference type="STRING" id="136037.A0A067QSL1"/>
<dbReference type="Proteomes" id="UP000027135">
    <property type="component" value="Unassembled WGS sequence"/>
</dbReference>
<reference evidence="2 3" key="1">
    <citation type="journal article" date="2014" name="Nat. Commun.">
        <title>Molecular traces of alternative social organization in a termite genome.</title>
        <authorList>
            <person name="Terrapon N."/>
            <person name="Li C."/>
            <person name="Robertson H.M."/>
            <person name="Ji L."/>
            <person name="Meng X."/>
            <person name="Booth W."/>
            <person name="Chen Z."/>
            <person name="Childers C.P."/>
            <person name="Glastad K.M."/>
            <person name="Gokhale K."/>
            <person name="Gowin J."/>
            <person name="Gronenberg W."/>
            <person name="Hermansen R.A."/>
            <person name="Hu H."/>
            <person name="Hunt B.G."/>
            <person name="Huylmans A.K."/>
            <person name="Khalil S.M."/>
            <person name="Mitchell R.D."/>
            <person name="Munoz-Torres M.C."/>
            <person name="Mustard J.A."/>
            <person name="Pan H."/>
            <person name="Reese J.T."/>
            <person name="Scharf M.E."/>
            <person name="Sun F."/>
            <person name="Vogel H."/>
            <person name="Xiao J."/>
            <person name="Yang W."/>
            <person name="Yang Z."/>
            <person name="Yang Z."/>
            <person name="Zhou J."/>
            <person name="Zhu J."/>
            <person name="Brent C.S."/>
            <person name="Elsik C.G."/>
            <person name="Goodisman M.A."/>
            <person name="Liberles D.A."/>
            <person name="Roe R.M."/>
            <person name="Vargo E.L."/>
            <person name="Vilcinskas A."/>
            <person name="Wang J."/>
            <person name="Bornberg-Bauer E."/>
            <person name="Korb J."/>
            <person name="Zhang G."/>
            <person name="Liebig J."/>
        </authorList>
    </citation>
    <scope>NUCLEOTIDE SEQUENCE [LARGE SCALE GENOMIC DNA]</scope>
    <source>
        <tissue evidence="2">Whole organism</tissue>
    </source>
</reference>
<keyword evidence="1" id="KW-1133">Transmembrane helix</keyword>
<accession>A0A067QSL1</accession>
<proteinExistence type="predicted"/>
<name>A0A067QSL1_ZOONE</name>
<evidence type="ECO:0000256" key="1">
    <source>
        <dbReference type="SAM" id="Phobius"/>
    </source>
</evidence>
<dbReference type="AlphaFoldDB" id="A0A067QSL1"/>
<keyword evidence="1" id="KW-0472">Membrane</keyword>
<keyword evidence="3" id="KW-1185">Reference proteome</keyword>
<protein>
    <submittedName>
        <fullName evidence="2">Uncharacterized protein</fullName>
    </submittedName>
</protein>
<dbReference type="PANTHER" id="PTHR34717">
    <property type="entry name" value="EG:BACR7A4.20 PROTEIN"/>
    <property type="match status" value="1"/>
</dbReference>
<dbReference type="PANTHER" id="PTHR34717:SF1">
    <property type="entry name" value="EG:BACR7A4.20 PROTEIN"/>
    <property type="match status" value="1"/>
</dbReference>